<dbReference type="Proteomes" id="UP000186040">
    <property type="component" value="Unassembled WGS sequence"/>
</dbReference>
<dbReference type="Gene3D" id="3.40.50.1980">
    <property type="entry name" value="Nitrogenase molybdenum iron protein domain"/>
    <property type="match status" value="2"/>
</dbReference>
<evidence type="ECO:0000259" key="3">
    <source>
        <dbReference type="PROSITE" id="PS50983"/>
    </source>
</evidence>
<feature type="signal peptide" evidence="2">
    <location>
        <begin position="1"/>
        <end position="28"/>
    </location>
</feature>
<keyword evidence="5" id="KW-1185">Reference proteome</keyword>
<proteinExistence type="inferred from homology"/>
<dbReference type="PROSITE" id="PS51257">
    <property type="entry name" value="PROKAR_LIPOPROTEIN"/>
    <property type="match status" value="1"/>
</dbReference>
<dbReference type="PANTHER" id="PTHR30535:SF7">
    <property type="entry name" value="IRON(III) DICITRATE-BINDING PROTEIN"/>
    <property type="match status" value="1"/>
</dbReference>
<dbReference type="InterPro" id="IPR050902">
    <property type="entry name" value="ABC_Transporter_SBP"/>
</dbReference>
<dbReference type="InterPro" id="IPR002491">
    <property type="entry name" value="ABC_transptr_periplasmic_BD"/>
</dbReference>
<evidence type="ECO:0000313" key="4">
    <source>
        <dbReference type="EMBL" id="OLR92515.1"/>
    </source>
</evidence>
<comment type="caution">
    <text evidence="4">The sequence shown here is derived from an EMBL/GenBank/DDBJ whole genome shotgun (WGS) entry which is preliminary data.</text>
</comment>
<dbReference type="Pfam" id="PF01497">
    <property type="entry name" value="Peripla_BP_2"/>
    <property type="match status" value="1"/>
</dbReference>
<dbReference type="RefSeq" id="WP_075975658.1">
    <property type="nucleotide sequence ID" value="NZ_MKQR01000016.1"/>
</dbReference>
<dbReference type="STRING" id="1193682.BJP25_20830"/>
<protein>
    <submittedName>
        <fullName evidence="4">Iron transporter</fullName>
    </submittedName>
</protein>
<evidence type="ECO:0000256" key="1">
    <source>
        <dbReference type="ARBA" id="ARBA00008814"/>
    </source>
</evidence>
<dbReference type="OrthoDB" id="9797850at2"/>
<evidence type="ECO:0000256" key="2">
    <source>
        <dbReference type="SAM" id="SignalP"/>
    </source>
</evidence>
<gene>
    <name evidence="4" type="ORF">BJP25_20830</name>
</gene>
<feature type="domain" description="Fe/B12 periplasmic-binding" evidence="3">
    <location>
        <begin position="53"/>
        <end position="331"/>
    </location>
</feature>
<name>A0A1Q9LKJ7_9PSEU</name>
<feature type="chain" id="PRO_5012073599" evidence="2">
    <location>
        <begin position="29"/>
        <end position="331"/>
    </location>
</feature>
<dbReference type="AlphaFoldDB" id="A0A1Q9LKJ7"/>
<accession>A0A1Q9LKJ7</accession>
<evidence type="ECO:0000313" key="5">
    <source>
        <dbReference type="Proteomes" id="UP000186040"/>
    </source>
</evidence>
<dbReference type="PROSITE" id="PS50983">
    <property type="entry name" value="FE_B12_PBP"/>
    <property type="match status" value="1"/>
</dbReference>
<dbReference type="PANTHER" id="PTHR30535">
    <property type="entry name" value="VITAMIN B12-BINDING PROTEIN"/>
    <property type="match status" value="1"/>
</dbReference>
<comment type="similarity">
    <text evidence="1">Belongs to the bacterial solute-binding protein 8 family.</text>
</comment>
<reference evidence="4 5" key="1">
    <citation type="submission" date="2016-10" db="EMBL/GenBank/DDBJ databases">
        <title>The Draft Genome Sequence of Actinokineospora bangkokensis 44EHWT reveals the biosynthetic pathway of antifungal compounds Thailandins with unusual extender unit butylmalonyl-CoA.</title>
        <authorList>
            <person name="Greule A."/>
            <person name="Intra B."/>
            <person name="Flemming S."/>
            <person name="Rommel M.G."/>
            <person name="Panbangred W."/>
            <person name="Bechthold A."/>
        </authorList>
    </citation>
    <scope>NUCLEOTIDE SEQUENCE [LARGE SCALE GENOMIC DNA]</scope>
    <source>
        <strain evidence="4 5">44EHW</strain>
    </source>
</reference>
<dbReference type="EMBL" id="MKQR01000016">
    <property type="protein sequence ID" value="OLR92515.1"/>
    <property type="molecule type" value="Genomic_DNA"/>
</dbReference>
<dbReference type="SUPFAM" id="SSF53807">
    <property type="entry name" value="Helical backbone' metal receptor"/>
    <property type="match status" value="1"/>
</dbReference>
<keyword evidence="2" id="KW-0732">Signal</keyword>
<sequence length="331" mass="35089">MTRTPRRHLVATLAVVGALTAGCGATVADTGRPSADVSVTDCGEQLSYPTPKQPVAYDVSAIEKMFSLGLADRMRGYVVNALFDGSIDSSPWAADYRKVPRLGTGRISKEIVVDAKADWVMSYWGGGFSEERGITPALLKQIGINSYVQTESCFGYGDRKPVAPMDSVFLDLENLGRIFGVEQKATEVVSGLKARLDKLKAGIPRGTTPARVLVYDSGQDAPYTAGKYASPTGVIEAAGGRNVLDGVENGWTTVGWETVAAANPEVVVVIDYGNESAGDKEAFVKAHPALKGVPAVTQDHFVVLNYGEAVSGPRNVDAAEKLGAYLRSIGK</sequence>
<organism evidence="4 5">
    <name type="scientific">Actinokineospora bangkokensis</name>
    <dbReference type="NCBI Taxonomy" id="1193682"/>
    <lineage>
        <taxon>Bacteria</taxon>
        <taxon>Bacillati</taxon>
        <taxon>Actinomycetota</taxon>
        <taxon>Actinomycetes</taxon>
        <taxon>Pseudonocardiales</taxon>
        <taxon>Pseudonocardiaceae</taxon>
        <taxon>Actinokineospora</taxon>
    </lineage>
</organism>